<dbReference type="NCBIfam" id="TIGR01498">
    <property type="entry name" value="folK"/>
    <property type="match status" value="1"/>
</dbReference>
<keyword evidence="5" id="KW-0808">Transferase</keyword>
<evidence type="ECO:0000256" key="3">
    <source>
        <dbReference type="ARBA" id="ARBA00013253"/>
    </source>
</evidence>
<evidence type="ECO:0000259" key="13">
    <source>
        <dbReference type="PROSITE" id="PS00794"/>
    </source>
</evidence>
<dbReference type="EC" id="2.7.6.3" evidence="3"/>
<dbReference type="SUPFAM" id="SSF55083">
    <property type="entry name" value="6-hydroxymethyl-7,8-dihydropterin pyrophosphokinase, HPPK"/>
    <property type="match status" value="1"/>
</dbReference>
<organism evidence="14 15">
    <name type="scientific">Stappia indica</name>
    <dbReference type="NCBI Taxonomy" id="538381"/>
    <lineage>
        <taxon>Bacteria</taxon>
        <taxon>Pseudomonadati</taxon>
        <taxon>Pseudomonadota</taxon>
        <taxon>Alphaproteobacteria</taxon>
        <taxon>Hyphomicrobiales</taxon>
        <taxon>Stappiaceae</taxon>
        <taxon>Stappia</taxon>
    </lineage>
</organism>
<evidence type="ECO:0000256" key="12">
    <source>
        <dbReference type="ARBA" id="ARBA00033413"/>
    </source>
</evidence>
<evidence type="ECO:0000256" key="1">
    <source>
        <dbReference type="ARBA" id="ARBA00005051"/>
    </source>
</evidence>
<dbReference type="PANTHER" id="PTHR43071:SF1">
    <property type="entry name" value="2-AMINO-4-HYDROXY-6-HYDROXYMETHYLDIHYDROPTERIDINE PYROPHOSPHOKINASE"/>
    <property type="match status" value="1"/>
</dbReference>
<comment type="function">
    <text evidence="10">Catalyzes the transfer of pyrophosphate from adenosine triphosphate (ATP) to 6-hydroxymethyl-7,8-dihydropterin, an enzymatic step in folate biosynthesis pathway.</text>
</comment>
<evidence type="ECO:0000256" key="2">
    <source>
        <dbReference type="ARBA" id="ARBA00005810"/>
    </source>
</evidence>
<name>A0A285S3M3_9HYPH</name>
<dbReference type="STRING" id="538381.GCA_001696535_04265"/>
<dbReference type="CDD" id="cd00483">
    <property type="entry name" value="HPPK"/>
    <property type="match status" value="1"/>
</dbReference>
<sequence length="169" mass="18543">MSTAQRKTLVRAALGLGSNIGDTLANLEAALAALAATPGIVVVARSSDYRTPPWGPVPQDDYRNACAVIETRLSPRDLLDRCLEVERSLGRVRDIRWGPRVIDIDVLIYGEERIEEDGLTIPHPRMGERAFVLVPLAEIWPDAPVGDGRTARQALATCPGRDEIRPIRD</sequence>
<evidence type="ECO:0000256" key="5">
    <source>
        <dbReference type="ARBA" id="ARBA00022679"/>
    </source>
</evidence>
<reference evidence="14 15" key="1">
    <citation type="submission" date="2017-08" db="EMBL/GenBank/DDBJ databases">
        <authorList>
            <person name="de Groot N.N."/>
        </authorList>
    </citation>
    <scope>NUCLEOTIDE SEQUENCE [LARGE SCALE GENOMIC DNA]</scope>
    <source>
        <strain evidence="14 15">USBA 352</strain>
    </source>
</reference>
<dbReference type="Proteomes" id="UP000219331">
    <property type="component" value="Unassembled WGS sequence"/>
</dbReference>
<dbReference type="UniPathway" id="UPA00077">
    <property type="reaction ID" value="UER00155"/>
</dbReference>
<dbReference type="Gene3D" id="3.30.70.560">
    <property type="entry name" value="7,8-Dihydro-6-hydroxymethylpterin-pyrophosphokinase HPPK"/>
    <property type="match status" value="1"/>
</dbReference>
<evidence type="ECO:0000256" key="11">
    <source>
        <dbReference type="ARBA" id="ARBA00029766"/>
    </source>
</evidence>
<comment type="pathway">
    <text evidence="1">Cofactor biosynthesis; tetrahydrofolate biosynthesis; 2-amino-4-hydroxy-6-hydroxymethyl-7,8-dihydropteridine diphosphate from 7,8-dihydroneopterin triphosphate: step 4/4.</text>
</comment>
<evidence type="ECO:0000256" key="10">
    <source>
        <dbReference type="ARBA" id="ARBA00029409"/>
    </source>
</evidence>
<accession>A0A285S3M3</accession>
<comment type="similarity">
    <text evidence="2">Belongs to the HPPK family.</text>
</comment>
<keyword evidence="15" id="KW-1185">Reference proteome</keyword>
<keyword evidence="9" id="KW-0289">Folate biosynthesis</keyword>
<dbReference type="GO" id="GO:0046654">
    <property type="term" value="P:tetrahydrofolate biosynthetic process"/>
    <property type="evidence" value="ECO:0007669"/>
    <property type="project" value="UniProtKB-UniPathway"/>
</dbReference>
<keyword evidence="7 14" id="KW-0418">Kinase</keyword>
<evidence type="ECO:0000256" key="4">
    <source>
        <dbReference type="ARBA" id="ARBA00016218"/>
    </source>
</evidence>
<dbReference type="InterPro" id="IPR035907">
    <property type="entry name" value="Hppk_sf"/>
</dbReference>
<evidence type="ECO:0000313" key="15">
    <source>
        <dbReference type="Proteomes" id="UP000219331"/>
    </source>
</evidence>
<dbReference type="Pfam" id="PF01288">
    <property type="entry name" value="HPPK"/>
    <property type="match status" value="1"/>
</dbReference>
<dbReference type="OrthoDB" id="9808041at2"/>
<evidence type="ECO:0000256" key="6">
    <source>
        <dbReference type="ARBA" id="ARBA00022741"/>
    </source>
</evidence>
<dbReference type="AlphaFoldDB" id="A0A285S3M3"/>
<dbReference type="InterPro" id="IPR000550">
    <property type="entry name" value="Hppk"/>
</dbReference>
<feature type="domain" description="7,8-dihydro-6-hydroxymethylpterin-pyrophosphokinase" evidence="13">
    <location>
        <begin position="96"/>
        <end position="107"/>
    </location>
</feature>
<keyword evidence="6" id="KW-0547">Nucleotide-binding</keyword>
<dbReference type="PANTHER" id="PTHR43071">
    <property type="entry name" value="2-AMINO-4-HYDROXY-6-HYDROXYMETHYLDIHYDROPTERIDINE PYROPHOSPHOKINASE"/>
    <property type="match status" value="1"/>
</dbReference>
<keyword evidence="8" id="KW-0067">ATP-binding</keyword>
<evidence type="ECO:0000256" key="8">
    <source>
        <dbReference type="ARBA" id="ARBA00022840"/>
    </source>
</evidence>
<dbReference type="GO" id="GO:0016301">
    <property type="term" value="F:kinase activity"/>
    <property type="evidence" value="ECO:0007669"/>
    <property type="project" value="UniProtKB-KW"/>
</dbReference>
<protein>
    <recommendedName>
        <fullName evidence="4">2-amino-4-hydroxy-6-hydroxymethyldihydropteridine pyrophosphokinase</fullName>
        <ecNumber evidence="3">2.7.6.3</ecNumber>
    </recommendedName>
    <alternativeName>
        <fullName evidence="11">6-hydroxymethyl-7,8-dihydropterin pyrophosphokinase</fullName>
    </alternativeName>
    <alternativeName>
        <fullName evidence="12">7,8-dihydro-6-hydroxymethylpterin-pyrophosphokinase</fullName>
    </alternativeName>
</protein>
<dbReference type="GO" id="GO:0005524">
    <property type="term" value="F:ATP binding"/>
    <property type="evidence" value="ECO:0007669"/>
    <property type="project" value="UniProtKB-KW"/>
</dbReference>
<dbReference type="GO" id="GO:0046656">
    <property type="term" value="P:folic acid biosynthetic process"/>
    <property type="evidence" value="ECO:0007669"/>
    <property type="project" value="UniProtKB-KW"/>
</dbReference>
<proteinExistence type="inferred from homology"/>
<dbReference type="EMBL" id="OBML01000003">
    <property type="protein sequence ID" value="SOB99689.1"/>
    <property type="molecule type" value="Genomic_DNA"/>
</dbReference>
<dbReference type="GO" id="GO:0003848">
    <property type="term" value="F:2-amino-4-hydroxy-6-hydroxymethyldihydropteridine diphosphokinase activity"/>
    <property type="evidence" value="ECO:0007669"/>
    <property type="project" value="UniProtKB-EC"/>
</dbReference>
<evidence type="ECO:0000256" key="7">
    <source>
        <dbReference type="ARBA" id="ARBA00022777"/>
    </source>
</evidence>
<dbReference type="PROSITE" id="PS00794">
    <property type="entry name" value="HPPK"/>
    <property type="match status" value="1"/>
</dbReference>
<dbReference type="RefSeq" id="WP_097174288.1">
    <property type="nucleotide sequence ID" value="NZ_OBML01000003.1"/>
</dbReference>
<evidence type="ECO:0000256" key="9">
    <source>
        <dbReference type="ARBA" id="ARBA00022909"/>
    </source>
</evidence>
<gene>
    <name evidence="14" type="ORF">SAMN05421512_103152</name>
</gene>
<evidence type="ECO:0000313" key="14">
    <source>
        <dbReference type="EMBL" id="SOB99689.1"/>
    </source>
</evidence>